<comment type="function">
    <text evidence="5">Part of the ABC transporter complex HmuTUV involved in hemin import. Responsible for energy coupling to the transport system.</text>
</comment>
<dbReference type="Pfam" id="PF00005">
    <property type="entry name" value="ABC_tran"/>
    <property type="match status" value="1"/>
</dbReference>
<keyword evidence="4" id="KW-1278">Translocase</keyword>
<dbReference type="RefSeq" id="WP_039663449.1">
    <property type="nucleotide sequence ID" value="NZ_CP007772.1"/>
</dbReference>
<dbReference type="HOGENOM" id="CLU_000604_1_11_7"/>
<feature type="domain" description="ABC transporter" evidence="6">
    <location>
        <begin position="2"/>
        <end position="239"/>
    </location>
</feature>
<reference evidence="7 8" key="1">
    <citation type="journal article" date="2014" name="Genome Biol. Evol.">
        <title>Comparative Genomics of the Campylobacter lari Group.</title>
        <authorList>
            <person name="Miller W.G."/>
            <person name="Yee E."/>
            <person name="Chapman M.H."/>
            <person name="Smith T.P."/>
            <person name="Bono J.L."/>
            <person name="Huynh S."/>
            <person name="Parker C.T."/>
            <person name="Vandamme P."/>
            <person name="Luong K."/>
            <person name="Korlach J."/>
        </authorList>
    </citation>
    <scope>NUCLEOTIDE SEQUENCE [LARGE SCALE GENOMIC DNA]</scope>
    <source>
        <strain evidence="7 8">LMG 24374</strain>
    </source>
</reference>
<evidence type="ECO:0000313" key="8">
    <source>
        <dbReference type="Proteomes" id="UP000031135"/>
    </source>
</evidence>
<evidence type="ECO:0000256" key="4">
    <source>
        <dbReference type="ARBA" id="ARBA00022967"/>
    </source>
</evidence>
<dbReference type="KEGG" id="csm:CSUB8521_0710"/>
<dbReference type="GO" id="GO:0005524">
    <property type="term" value="F:ATP binding"/>
    <property type="evidence" value="ECO:0007669"/>
    <property type="project" value="UniProtKB-KW"/>
</dbReference>
<dbReference type="SMART" id="SM00382">
    <property type="entry name" value="AAA"/>
    <property type="match status" value="1"/>
</dbReference>
<dbReference type="InterPro" id="IPR003593">
    <property type="entry name" value="AAA+_ATPase"/>
</dbReference>
<keyword evidence="2" id="KW-0547">Nucleotide-binding</keyword>
<sequence>MIKIHNLYFSYGHKTILENINISLKHQTFLGILGPNGSGKSTLLKLLLKDLVPNQGEIVLLGENVNHINTKDISRLIGLVPQKSKLQAPLKVVDVLLMGKYNALKYSFSSYTHEDIKEVKNYAKTLQCEHLLYRNILSLSGGEFQKILLIRALLKNPKILFLDEPTSALDLKYSIEILKFCEQLIHEKNISIVAILHDLNLASIFCDQLVFLKDGKVRYFDSAHKLFTPEILYEIYGLKCEVIYKNARPYVLALKG</sequence>
<dbReference type="Gene3D" id="3.40.50.300">
    <property type="entry name" value="P-loop containing nucleotide triphosphate hydrolases"/>
    <property type="match status" value="1"/>
</dbReference>
<dbReference type="OrthoDB" id="5515229at2"/>
<dbReference type="SUPFAM" id="SSF52540">
    <property type="entry name" value="P-loop containing nucleoside triphosphate hydrolases"/>
    <property type="match status" value="1"/>
</dbReference>
<dbReference type="EMBL" id="CP007772">
    <property type="protein sequence ID" value="AJC90561.1"/>
    <property type="molecule type" value="Genomic_DNA"/>
</dbReference>
<dbReference type="Proteomes" id="UP000031135">
    <property type="component" value="Chromosome"/>
</dbReference>
<dbReference type="PANTHER" id="PTHR42794">
    <property type="entry name" value="HEMIN IMPORT ATP-BINDING PROTEIN HMUV"/>
    <property type="match status" value="1"/>
</dbReference>
<keyword evidence="1" id="KW-0813">Transport</keyword>
<dbReference type="InterPro" id="IPR003439">
    <property type="entry name" value="ABC_transporter-like_ATP-bd"/>
</dbReference>
<organism evidence="7 8">
    <name type="scientific">Campylobacter subantarcticus LMG 24374</name>
    <dbReference type="NCBI Taxonomy" id="1388751"/>
    <lineage>
        <taxon>Bacteria</taxon>
        <taxon>Pseudomonadati</taxon>
        <taxon>Campylobacterota</taxon>
        <taxon>Epsilonproteobacteria</taxon>
        <taxon>Campylobacterales</taxon>
        <taxon>Campylobacteraceae</taxon>
        <taxon>Campylobacter</taxon>
    </lineage>
</organism>
<evidence type="ECO:0000256" key="5">
    <source>
        <dbReference type="ARBA" id="ARBA00037066"/>
    </source>
</evidence>
<keyword evidence="3 7" id="KW-0067">ATP-binding</keyword>
<dbReference type="AlphaFoldDB" id="A0A0A8H919"/>
<name>A0A0A8H919_9BACT</name>
<dbReference type="PROSITE" id="PS00211">
    <property type="entry name" value="ABC_TRANSPORTER_1"/>
    <property type="match status" value="1"/>
</dbReference>
<gene>
    <name evidence="7" type="ORF">CSUB8521_0710</name>
</gene>
<protein>
    <submittedName>
        <fullName evidence="7">Iron ABC transporter, ATP-binding protein</fullName>
    </submittedName>
</protein>
<evidence type="ECO:0000256" key="2">
    <source>
        <dbReference type="ARBA" id="ARBA00022741"/>
    </source>
</evidence>
<dbReference type="GO" id="GO:0016887">
    <property type="term" value="F:ATP hydrolysis activity"/>
    <property type="evidence" value="ECO:0007669"/>
    <property type="project" value="InterPro"/>
</dbReference>
<evidence type="ECO:0000256" key="3">
    <source>
        <dbReference type="ARBA" id="ARBA00022840"/>
    </source>
</evidence>
<dbReference type="PROSITE" id="PS50893">
    <property type="entry name" value="ABC_TRANSPORTER_2"/>
    <property type="match status" value="1"/>
</dbReference>
<dbReference type="InterPro" id="IPR027417">
    <property type="entry name" value="P-loop_NTPase"/>
</dbReference>
<dbReference type="FunFam" id="3.40.50.300:FF:000134">
    <property type="entry name" value="Iron-enterobactin ABC transporter ATP-binding protein"/>
    <property type="match status" value="1"/>
</dbReference>
<dbReference type="InterPro" id="IPR017871">
    <property type="entry name" value="ABC_transporter-like_CS"/>
</dbReference>
<accession>A0A0A8H919</accession>
<dbReference type="PANTHER" id="PTHR42794:SF1">
    <property type="entry name" value="HEMIN IMPORT ATP-BINDING PROTEIN HMUV"/>
    <property type="match status" value="1"/>
</dbReference>
<evidence type="ECO:0000259" key="6">
    <source>
        <dbReference type="PROSITE" id="PS50893"/>
    </source>
</evidence>
<evidence type="ECO:0000313" key="7">
    <source>
        <dbReference type="EMBL" id="AJC90561.1"/>
    </source>
</evidence>
<dbReference type="CDD" id="cd03214">
    <property type="entry name" value="ABC_Iron-Siderophores_B12_Hemin"/>
    <property type="match status" value="1"/>
</dbReference>
<evidence type="ECO:0000256" key="1">
    <source>
        <dbReference type="ARBA" id="ARBA00022448"/>
    </source>
</evidence>
<proteinExistence type="predicted"/>